<proteinExistence type="predicted"/>
<name>A0A813I4D3_POLGL</name>
<dbReference type="AlphaFoldDB" id="A0A813I4D3"/>
<reference evidence="2" key="1">
    <citation type="submission" date="2021-02" db="EMBL/GenBank/DDBJ databases">
        <authorList>
            <person name="Dougan E. K."/>
            <person name="Rhodes N."/>
            <person name="Thang M."/>
            <person name="Chan C."/>
        </authorList>
    </citation>
    <scope>NUCLEOTIDE SEQUENCE</scope>
</reference>
<evidence type="ECO:0000313" key="1">
    <source>
        <dbReference type="EMBL" id="CAE8623754.1"/>
    </source>
</evidence>
<dbReference type="Proteomes" id="UP000626109">
    <property type="component" value="Unassembled WGS sequence"/>
</dbReference>
<keyword evidence="4" id="KW-1185">Reference proteome</keyword>
<comment type="caution">
    <text evidence="2">The sequence shown here is derived from an EMBL/GenBank/DDBJ whole genome shotgun (WGS) entry which is preliminary data.</text>
</comment>
<evidence type="ECO:0000313" key="4">
    <source>
        <dbReference type="Proteomes" id="UP000654075"/>
    </source>
</evidence>
<gene>
    <name evidence="1" type="ORF">PGLA1383_LOCUS40990</name>
    <name evidence="2" type="ORF">PGLA2088_LOCUS3147</name>
</gene>
<protein>
    <submittedName>
        <fullName evidence="2">Uncharacterized protein</fullName>
    </submittedName>
</protein>
<dbReference type="EMBL" id="CAJNNW010002670">
    <property type="protein sequence ID" value="CAE8644540.1"/>
    <property type="molecule type" value="Genomic_DNA"/>
</dbReference>
<dbReference type="Proteomes" id="UP000654075">
    <property type="component" value="Unassembled WGS sequence"/>
</dbReference>
<dbReference type="OMA" id="PATCADW"/>
<evidence type="ECO:0000313" key="3">
    <source>
        <dbReference type="Proteomes" id="UP000626109"/>
    </source>
</evidence>
<organism evidence="2 3">
    <name type="scientific">Polarella glacialis</name>
    <name type="common">Dinoflagellate</name>
    <dbReference type="NCBI Taxonomy" id="89957"/>
    <lineage>
        <taxon>Eukaryota</taxon>
        <taxon>Sar</taxon>
        <taxon>Alveolata</taxon>
        <taxon>Dinophyceae</taxon>
        <taxon>Suessiales</taxon>
        <taxon>Suessiaceae</taxon>
        <taxon>Polarella</taxon>
    </lineage>
</organism>
<feature type="non-terminal residue" evidence="2">
    <location>
        <position position="1"/>
    </location>
</feature>
<sequence>VLSKQRAAKMAGLSAAAESDLTSGKRPCCSVFFEQALCEACGVSPSELGAAGIFALLPTDNSGRADLMRVFGMTSGKVSTRGGLPRRPLGVVEGLGGSNFVHDTCSPSDDKSTETSGGCADGDASPFVEDFPADYIELASDLPSLPASAFGAARLHLLQEVDEADWAADTAAVNKLRSVLVHEASSEASVQLLLALAQRCRSRRPALSKTSLRAVMEFADARGATGVGSSWPEAAEVVVACCLAAIRVTKVAARLAEATLAAVLRRHAADTSPAAAAQMLTACAIAEVSAKVPQPAGVSAALRAQAPLMGGLAIARSPAMAGAVEAAAAVIAISSLCQDILANRRLAPAFSDARSVLRGLPRLQEVTGDGQNCDGERQDEPPVSRLMGKRAELVRDLTKDDHSKPKGGHAIW</sequence>
<evidence type="ECO:0000313" key="2">
    <source>
        <dbReference type="EMBL" id="CAE8644540.1"/>
    </source>
</evidence>
<dbReference type="EMBL" id="CAJNNV010028235">
    <property type="protein sequence ID" value="CAE8623754.1"/>
    <property type="molecule type" value="Genomic_DNA"/>
</dbReference>
<accession>A0A813I4D3</accession>